<gene>
    <name evidence="2" type="ORF">U472_13960</name>
</gene>
<dbReference type="InterPro" id="IPR029062">
    <property type="entry name" value="Class_I_gatase-like"/>
</dbReference>
<dbReference type="SUPFAM" id="SSF52317">
    <property type="entry name" value="Class I glutamine amidotransferase-like"/>
    <property type="match status" value="1"/>
</dbReference>
<comment type="caution">
    <text evidence="2">The sequence shown here is derived from an EMBL/GenBank/DDBJ whole genome shotgun (WGS) entry which is preliminary data.</text>
</comment>
<evidence type="ECO:0000259" key="1">
    <source>
        <dbReference type="Pfam" id="PF01965"/>
    </source>
</evidence>
<organism evidence="2 3">
    <name type="scientific">Orenia metallireducens</name>
    <dbReference type="NCBI Taxonomy" id="1413210"/>
    <lineage>
        <taxon>Bacteria</taxon>
        <taxon>Bacillati</taxon>
        <taxon>Bacillota</taxon>
        <taxon>Clostridia</taxon>
        <taxon>Halanaerobiales</taxon>
        <taxon>Halobacteroidaceae</taxon>
        <taxon>Orenia</taxon>
    </lineage>
</organism>
<dbReference type="EMBL" id="LWDV01000010">
    <property type="protein sequence ID" value="OCL25449.1"/>
    <property type="molecule type" value="Genomic_DNA"/>
</dbReference>
<dbReference type="OrthoDB" id="6382410at2"/>
<dbReference type="Pfam" id="PF01965">
    <property type="entry name" value="DJ-1_PfpI"/>
    <property type="match status" value="1"/>
</dbReference>
<reference evidence="2 3" key="2">
    <citation type="submission" date="2016-08" db="EMBL/GenBank/DDBJ databases">
        <title>Orenia metallireducens sp. nov. strain Z6, a Novel Metal-reducing Firmicute from the Deep Subsurface.</title>
        <authorList>
            <person name="Maxim B.I."/>
            <person name="Kenneth K."/>
            <person name="Flynn T.M."/>
            <person name="Oloughlin E.J."/>
            <person name="Locke R.A."/>
            <person name="Weber J.R."/>
            <person name="Egan S.M."/>
            <person name="Mackie R.I."/>
            <person name="Cann I.K."/>
        </authorList>
    </citation>
    <scope>NUCLEOTIDE SEQUENCE [LARGE SCALE GENOMIC DNA]</scope>
    <source>
        <strain evidence="2 3">Z6</strain>
    </source>
</reference>
<evidence type="ECO:0000313" key="3">
    <source>
        <dbReference type="Proteomes" id="UP000093514"/>
    </source>
</evidence>
<name>A0A1C0A5Q9_9FIRM</name>
<dbReference type="PANTHER" id="PTHR43130">
    <property type="entry name" value="ARAC-FAMILY TRANSCRIPTIONAL REGULATOR"/>
    <property type="match status" value="1"/>
</dbReference>
<dbReference type="GO" id="GO:0006355">
    <property type="term" value="P:regulation of DNA-templated transcription"/>
    <property type="evidence" value="ECO:0007669"/>
    <property type="project" value="TreeGrafter"/>
</dbReference>
<proteinExistence type="predicted"/>
<dbReference type="RefSeq" id="WP_068719361.1">
    <property type="nucleotide sequence ID" value="NZ_LWDV01000010.1"/>
</dbReference>
<dbReference type="PANTHER" id="PTHR43130:SF2">
    <property type="entry name" value="DJ-1_PFPI DOMAIN-CONTAINING PROTEIN"/>
    <property type="match status" value="1"/>
</dbReference>
<protein>
    <submittedName>
        <fullName evidence="2">Thiamine biosynthesis protein ThiJ</fullName>
    </submittedName>
</protein>
<dbReference type="Proteomes" id="UP000093514">
    <property type="component" value="Unassembled WGS sequence"/>
</dbReference>
<dbReference type="Gene3D" id="3.40.50.880">
    <property type="match status" value="1"/>
</dbReference>
<evidence type="ECO:0000313" key="2">
    <source>
        <dbReference type="EMBL" id="OCL25449.1"/>
    </source>
</evidence>
<feature type="domain" description="DJ-1/PfpI" evidence="1">
    <location>
        <begin position="1"/>
        <end position="167"/>
    </location>
</feature>
<dbReference type="AlphaFoldDB" id="A0A1C0A5Q9"/>
<dbReference type="InterPro" id="IPR002818">
    <property type="entry name" value="DJ-1/PfpI"/>
</dbReference>
<accession>A0A1C0A5Q9</accession>
<reference evidence="3" key="1">
    <citation type="submission" date="2016-07" db="EMBL/GenBank/DDBJ databases">
        <authorList>
            <person name="Florea S."/>
            <person name="Webb J.S."/>
            <person name="Jaromczyk J."/>
            <person name="Schardl C.L."/>
        </authorList>
    </citation>
    <scope>NUCLEOTIDE SEQUENCE [LARGE SCALE GENOMIC DNA]</scope>
    <source>
        <strain evidence="3">Z6</strain>
    </source>
</reference>
<keyword evidence="3" id="KW-1185">Reference proteome</keyword>
<sequence length="190" mass="21055">MKVAFIVFNGMTALDLIGIYDPLVRLKTMDFIPKLEWEICAYSQSQINEFTSLKFTATKIEADLSNFDLVIIPGGFGTRTLIKDTNFLDWIKTAKDCDLIASVCTGSLLLGAAGLLKGKRATTHPNAFTELKGYCQEVLDQRIVDESSIITARGVSSSIDLGLYLCEKLAGYEVKEKIREQMDYGGYSIN</sequence>
<dbReference type="InterPro" id="IPR052158">
    <property type="entry name" value="INH-QAR"/>
</dbReference>